<dbReference type="Pfam" id="PF00046">
    <property type="entry name" value="Homeodomain"/>
    <property type="match status" value="1"/>
</dbReference>
<feature type="region of interest" description="Disordered" evidence="4">
    <location>
        <begin position="386"/>
        <end position="407"/>
    </location>
</feature>
<comment type="subcellular location">
    <subcellularLocation>
        <location evidence="1 2 3">Nucleus</location>
    </subcellularLocation>
</comment>
<feature type="compositionally biased region" description="Low complexity" evidence="4">
    <location>
        <begin position="193"/>
        <end position="205"/>
    </location>
</feature>
<reference evidence="6 7" key="1">
    <citation type="journal article" date="2016" name="Appl. Microbiol. Biotechnol.">
        <title>Characterization of T-DNA insertion mutants with decreased virulence in the entomopathogenic fungus Beauveria bassiana JEF-007.</title>
        <authorList>
            <person name="Kim S."/>
            <person name="Lee S.J."/>
            <person name="Nai Y.S."/>
            <person name="Yu J.S."/>
            <person name="Lee M.R."/>
            <person name="Yang Y.T."/>
            <person name="Kim J.S."/>
        </authorList>
    </citation>
    <scope>NUCLEOTIDE SEQUENCE [LARGE SCALE GENOMIC DNA]</scope>
    <source>
        <strain evidence="6 7">JEF-007</strain>
    </source>
</reference>
<keyword evidence="2 3" id="KW-0371">Homeobox</keyword>
<keyword evidence="2 3" id="KW-0238">DNA-binding</keyword>
<dbReference type="AlphaFoldDB" id="A0A2N6NFQ4"/>
<dbReference type="SMART" id="SM00389">
    <property type="entry name" value="HOX"/>
    <property type="match status" value="1"/>
</dbReference>
<dbReference type="CDD" id="cd00086">
    <property type="entry name" value="homeodomain"/>
    <property type="match status" value="1"/>
</dbReference>
<feature type="region of interest" description="Disordered" evidence="4">
    <location>
        <begin position="1"/>
        <end position="64"/>
    </location>
</feature>
<feature type="compositionally biased region" description="Polar residues" evidence="4">
    <location>
        <begin position="209"/>
        <end position="232"/>
    </location>
</feature>
<feature type="compositionally biased region" description="Polar residues" evidence="4">
    <location>
        <begin position="386"/>
        <end position="401"/>
    </location>
</feature>
<dbReference type="OMA" id="KPDMDCV"/>
<dbReference type="GO" id="GO:0005634">
    <property type="term" value="C:nucleus"/>
    <property type="evidence" value="ECO:0007669"/>
    <property type="project" value="UniProtKB-SubCell"/>
</dbReference>
<feature type="domain" description="Homeobox" evidence="5">
    <location>
        <begin position="51"/>
        <end position="127"/>
    </location>
</feature>
<feature type="compositionally biased region" description="Polar residues" evidence="4">
    <location>
        <begin position="289"/>
        <end position="306"/>
    </location>
</feature>
<dbReference type="PROSITE" id="PS50071">
    <property type="entry name" value="HOMEOBOX_2"/>
    <property type="match status" value="1"/>
</dbReference>
<sequence length="569" mass="61773">MSNSPPDYSFAVSESQIDTTSPSRHDSSILSQDMPPAAANDSFDSEAVMEKHPKGKRKRTAAKDKMVLEEAYKANPKPDKQARLDIVNRVSLNEKEVQSSKNYTAITIADMFWQIWFQNRRQNDRRKSRPLSPSELAALRFNGLHGVSTDPMAVASAASNVQVPVTLPAHAPADPLTVSPPQTSSQPIPPTAPLLTATPRASAPANPQLPETTPQNRDIPFSESSQDRPSSVTYSFSGSVGYLANRWNIGSSFSTPAGQTRDADDSPRQSQTNVRLSLSLEGKAELVDSASSPTRPSPQKYSSEPDFSSRPRGLKRSYSALPAVTLPPISTLTSFLPPRVARGRSRDVQAWQSCADAETRDELTTHAEHESNGSAVAAISLLRSTSGVLQSSNSKRNTPVTTPRDDHFAKKAKFSRTISSVARLEHTGKENEEPFSKNNGKVKVSLLTSPTDSDKENWSPDEDGNAADVGSRRPVPPPPASTKPKNPRRVGRSILQSRSPGKLGSRVNTGPSSRPRGMKDSVDIFEDEATRVSRDADVEKFMRGDVSPSKKPDMDCVAGLLSLSQGAWR</sequence>
<dbReference type="PANTHER" id="PTHR24323:SF7">
    <property type="entry name" value="HOMEOBOX DOMAIN-CONTAINING PROTEIN"/>
    <property type="match status" value="1"/>
</dbReference>
<evidence type="ECO:0000256" key="1">
    <source>
        <dbReference type="ARBA" id="ARBA00004123"/>
    </source>
</evidence>
<organism evidence="6 7">
    <name type="scientific">Beauveria bassiana</name>
    <name type="common">White muscardine disease fungus</name>
    <name type="synonym">Tritirachium shiotae</name>
    <dbReference type="NCBI Taxonomy" id="176275"/>
    <lineage>
        <taxon>Eukaryota</taxon>
        <taxon>Fungi</taxon>
        <taxon>Dikarya</taxon>
        <taxon>Ascomycota</taxon>
        <taxon>Pezizomycotina</taxon>
        <taxon>Sordariomycetes</taxon>
        <taxon>Hypocreomycetidae</taxon>
        <taxon>Hypocreales</taxon>
        <taxon>Cordycipitaceae</taxon>
        <taxon>Beauveria</taxon>
    </lineage>
</organism>
<dbReference type="Proteomes" id="UP000235728">
    <property type="component" value="Unassembled WGS sequence"/>
</dbReference>
<accession>A0A2N6NFQ4</accession>
<evidence type="ECO:0000256" key="3">
    <source>
        <dbReference type="RuleBase" id="RU000682"/>
    </source>
</evidence>
<feature type="region of interest" description="Disordered" evidence="4">
    <location>
        <begin position="251"/>
        <end position="314"/>
    </location>
</feature>
<feature type="compositionally biased region" description="Low complexity" evidence="4">
    <location>
        <begin position="175"/>
        <end position="186"/>
    </location>
</feature>
<feature type="compositionally biased region" description="Basic and acidic residues" evidence="4">
    <location>
        <begin position="424"/>
        <end position="435"/>
    </location>
</feature>
<dbReference type="InterPro" id="IPR051775">
    <property type="entry name" value="Homeobox_domain"/>
</dbReference>
<comment type="caution">
    <text evidence="6">The sequence shown here is derived from an EMBL/GenBank/DDBJ whole genome shotgun (WGS) entry which is preliminary data.</text>
</comment>
<dbReference type="InterPro" id="IPR009057">
    <property type="entry name" value="Homeodomain-like_sf"/>
</dbReference>
<dbReference type="InterPro" id="IPR001356">
    <property type="entry name" value="HD"/>
</dbReference>
<name>A0A2N6NFQ4_BEABA</name>
<evidence type="ECO:0000256" key="2">
    <source>
        <dbReference type="PROSITE-ProRule" id="PRU00108"/>
    </source>
</evidence>
<evidence type="ECO:0000313" key="6">
    <source>
        <dbReference type="EMBL" id="PMB66092.1"/>
    </source>
</evidence>
<feature type="region of interest" description="Disordered" evidence="4">
    <location>
        <begin position="172"/>
        <end position="232"/>
    </location>
</feature>
<feature type="compositionally biased region" description="Polar residues" evidence="4">
    <location>
        <begin position="1"/>
        <end position="22"/>
    </location>
</feature>
<dbReference type="PANTHER" id="PTHR24323">
    <property type="entry name" value="CEH-10 HOMEODOMAIN-CONTAINING HOMOLOG"/>
    <property type="match status" value="1"/>
</dbReference>
<feature type="DNA-binding region" description="Homeobox" evidence="2">
    <location>
        <begin position="53"/>
        <end position="128"/>
    </location>
</feature>
<protein>
    <recommendedName>
        <fullName evidence="5">Homeobox domain-containing protein</fullName>
    </recommendedName>
</protein>
<feature type="region of interest" description="Disordered" evidence="4">
    <location>
        <begin position="424"/>
        <end position="522"/>
    </location>
</feature>
<gene>
    <name evidence="6" type="ORF">BM221_008293</name>
</gene>
<dbReference type="EMBL" id="MRVG01000009">
    <property type="protein sequence ID" value="PMB66092.1"/>
    <property type="molecule type" value="Genomic_DNA"/>
</dbReference>
<evidence type="ECO:0000259" key="5">
    <source>
        <dbReference type="PROSITE" id="PS50071"/>
    </source>
</evidence>
<dbReference type="SUPFAM" id="SSF46689">
    <property type="entry name" value="Homeodomain-like"/>
    <property type="match status" value="1"/>
</dbReference>
<evidence type="ECO:0000256" key="4">
    <source>
        <dbReference type="SAM" id="MobiDB-lite"/>
    </source>
</evidence>
<proteinExistence type="predicted"/>
<evidence type="ECO:0000313" key="7">
    <source>
        <dbReference type="Proteomes" id="UP000235728"/>
    </source>
</evidence>
<keyword evidence="2 3" id="KW-0539">Nucleus</keyword>
<dbReference type="Gene3D" id="1.10.10.60">
    <property type="entry name" value="Homeodomain-like"/>
    <property type="match status" value="1"/>
</dbReference>
<dbReference type="GO" id="GO:0006355">
    <property type="term" value="P:regulation of DNA-templated transcription"/>
    <property type="evidence" value="ECO:0007669"/>
    <property type="project" value="TreeGrafter"/>
</dbReference>
<dbReference type="GO" id="GO:0000976">
    <property type="term" value="F:transcription cis-regulatory region binding"/>
    <property type="evidence" value="ECO:0007669"/>
    <property type="project" value="TreeGrafter"/>
</dbReference>